<proteinExistence type="predicted"/>
<dbReference type="AlphaFoldDB" id="A0A5N6YVG2"/>
<dbReference type="Proteomes" id="UP000327118">
    <property type="component" value="Unassembled WGS sequence"/>
</dbReference>
<dbReference type="EMBL" id="ML739303">
    <property type="protein sequence ID" value="KAE8349462.1"/>
    <property type="molecule type" value="Genomic_DNA"/>
</dbReference>
<keyword evidence="2" id="KW-1185">Reference proteome</keyword>
<evidence type="ECO:0000313" key="2">
    <source>
        <dbReference type="Proteomes" id="UP000327118"/>
    </source>
</evidence>
<organism evidence="1 2">
    <name type="scientific">Aspergillus coremiiformis</name>
    <dbReference type="NCBI Taxonomy" id="138285"/>
    <lineage>
        <taxon>Eukaryota</taxon>
        <taxon>Fungi</taxon>
        <taxon>Dikarya</taxon>
        <taxon>Ascomycota</taxon>
        <taxon>Pezizomycotina</taxon>
        <taxon>Eurotiomycetes</taxon>
        <taxon>Eurotiomycetidae</taxon>
        <taxon>Eurotiales</taxon>
        <taxon>Aspergillaceae</taxon>
        <taxon>Aspergillus</taxon>
        <taxon>Aspergillus subgen. Circumdati</taxon>
    </lineage>
</organism>
<dbReference type="OrthoDB" id="5428321at2759"/>
<name>A0A5N6YVG2_9EURO</name>
<gene>
    <name evidence="1" type="ORF">BDV28DRAFT_160461</name>
</gene>
<accession>A0A5N6YVG2</accession>
<reference evidence="2" key="1">
    <citation type="submission" date="2019-04" db="EMBL/GenBank/DDBJ databases">
        <title>Friends and foes A comparative genomics studyof 23 Aspergillus species from section Flavi.</title>
        <authorList>
            <consortium name="DOE Joint Genome Institute"/>
            <person name="Kjaerbolling I."/>
            <person name="Vesth T."/>
            <person name="Frisvad J.C."/>
            <person name="Nybo J.L."/>
            <person name="Theobald S."/>
            <person name="Kildgaard S."/>
            <person name="Isbrandt T."/>
            <person name="Kuo A."/>
            <person name="Sato A."/>
            <person name="Lyhne E.K."/>
            <person name="Kogle M.E."/>
            <person name="Wiebenga A."/>
            <person name="Kun R.S."/>
            <person name="Lubbers R.J."/>
            <person name="Makela M.R."/>
            <person name="Barry K."/>
            <person name="Chovatia M."/>
            <person name="Clum A."/>
            <person name="Daum C."/>
            <person name="Haridas S."/>
            <person name="He G."/>
            <person name="LaButti K."/>
            <person name="Lipzen A."/>
            <person name="Mondo S."/>
            <person name="Riley R."/>
            <person name="Salamov A."/>
            <person name="Simmons B.A."/>
            <person name="Magnuson J.K."/>
            <person name="Henrissat B."/>
            <person name="Mortensen U.H."/>
            <person name="Larsen T.O."/>
            <person name="Devries R.P."/>
            <person name="Grigoriev I.V."/>
            <person name="Machida M."/>
            <person name="Baker S.E."/>
            <person name="Andersen M.R."/>
        </authorList>
    </citation>
    <scope>NUCLEOTIDE SEQUENCE [LARGE SCALE GENOMIC DNA]</scope>
    <source>
        <strain evidence="2">CBS 553.77</strain>
    </source>
</reference>
<protein>
    <submittedName>
        <fullName evidence="1">Uncharacterized protein</fullName>
    </submittedName>
</protein>
<sequence length="179" mass="21041">MDEQSTPLGNQKRAFWRSSCRERLSQHIWETLGLKVQPSDVRLKPEEDMPYRWRIEDPCLEYLFQKYLSKHSVGAYMLLQREVGQKKVDLDLLAHLQAENLCLTEKLRLVENKKYLSEQATIEVEEEIKSQTSQEIFKWMDICEWYQARCLHCSTILGQMTAFLQGDSSGEMLCQTSDN</sequence>
<evidence type="ECO:0000313" key="1">
    <source>
        <dbReference type="EMBL" id="KAE8349462.1"/>
    </source>
</evidence>